<proteinExistence type="predicted"/>
<evidence type="ECO:0000313" key="2">
    <source>
        <dbReference type="Proteomes" id="UP000826462"/>
    </source>
</evidence>
<evidence type="ECO:0000313" key="1">
    <source>
        <dbReference type="EMBL" id="QYD71913.1"/>
    </source>
</evidence>
<protein>
    <submittedName>
        <fullName evidence="1">Uncharacterized protein</fullName>
    </submittedName>
</protein>
<keyword evidence="2" id="KW-1185">Reference proteome</keyword>
<dbReference type="Proteomes" id="UP000826462">
    <property type="component" value="Chromosome 2"/>
</dbReference>
<gene>
    <name evidence="1" type="ORF">KZJ38_33700</name>
</gene>
<dbReference type="RefSeq" id="WP_219801342.1">
    <property type="nucleotide sequence ID" value="NZ_CP080096.1"/>
</dbReference>
<organism evidence="1 2">
    <name type="scientific">Paraburkholderia edwinii</name>
    <dbReference type="NCBI Taxonomy" id="2861782"/>
    <lineage>
        <taxon>Bacteria</taxon>
        <taxon>Pseudomonadati</taxon>
        <taxon>Pseudomonadota</taxon>
        <taxon>Betaproteobacteria</taxon>
        <taxon>Burkholderiales</taxon>
        <taxon>Burkholderiaceae</taxon>
        <taxon>Paraburkholderia</taxon>
    </lineage>
</organism>
<name>A0ABX8USC5_9BURK</name>
<accession>A0ABX8USC5</accession>
<sequence>MSNIGNNADAWDTTFKALNETSARELIDQHLIHHGAVYALQFVLNHGADRPLIETMLRDARTLQDLISATAATRGLSIAAGR</sequence>
<dbReference type="EMBL" id="CP080096">
    <property type="protein sequence ID" value="QYD71913.1"/>
    <property type="molecule type" value="Genomic_DNA"/>
</dbReference>
<reference evidence="1 2" key="1">
    <citation type="submission" date="2021-07" db="EMBL/GenBank/DDBJ databases">
        <title>Paraburkholderia edwinii protects Aspergillus sp. from phenazines by acting as a toxin sponge.</title>
        <authorList>
            <person name="Dahlstrom K.M."/>
            <person name="Newman D.K."/>
        </authorList>
    </citation>
    <scope>NUCLEOTIDE SEQUENCE [LARGE SCALE GENOMIC DNA]</scope>
    <source>
        <strain evidence="1 2">Pe01</strain>
    </source>
</reference>